<feature type="DNA-binding region" description="H-T-H motif" evidence="4">
    <location>
        <begin position="40"/>
        <end position="59"/>
    </location>
</feature>
<dbReference type="InterPro" id="IPR009057">
    <property type="entry name" value="Homeodomain-like_sf"/>
</dbReference>
<dbReference type="InterPro" id="IPR001647">
    <property type="entry name" value="HTH_TetR"/>
</dbReference>
<evidence type="ECO:0000256" key="3">
    <source>
        <dbReference type="ARBA" id="ARBA00023163"/>
    </source>
</evidence>
<dbReference type="HOGENOM" id="CLU_1127482_0_0_11"/>
<gene>
    <name evidence="6" type="ORF">BN381_180004</name>
</gene>
<dbReference type="Proteomes" id="UP000018291">
    <property type="component" value="Unassembled WGS sequence"/>
</dbReference>
<sequence>MTQATEAPTTGRAANRVRKRQEYIDTAIRIVLNGGLEALTMQALAREMGAAVGTAYTYFASKSALVAELQVLAIGRLTTTFNDAAPRWQAEMGRLDAKGKAEAGLTLLVEFAVRVPKALRDDFFLQQLLLTDGGRSIMAEDQATVLEAADSWMKIIDERLSEAVDAGVLDKANKAQRASKFAATLNGASLFNNLPEGTVKDLDGFTRSLMVDLLSAWGGDAKRLTRSAAKAAAAADKSKLAAPALA</sequence>
<protein>
    <recommendedName>
        <fullName evidence="5">HTH tetR-type domain-containing protein</fullName>
    </recommendedName>
</protein>
<dbReference type="GO" id="GO:0000976">
    <property type="term" value="F:transcription cis-regulatory region binding"/>
    <property type="evidence" value="ECO:0007669"/>
    <property type="project" value="TreeGrafter"/>
</dbReference>
<keyword evidence="3" id="KW-0804">Transcription</keyword>
<dbReference type="GO" id="GO:0003700">
    <property type="term" value="F:DNA-binding transcription factor activity"/>
    <property type="evidence" value="ECO:0007669"/>
    <property type="project" value="TreeGrafter"/>
</dbReference>
<evidence type="ECO:0000256" key="1">
    <source>
        <dbReference type="ARBA" id="ARBA00023015"/>
    </source>
</evidence>
<keyword evidence="2 4" id="KW-0238">DNA-binding</keyword>
<reference evidence="6 7" key="1">
    <citation type="journal article" date="2013" name="ISME J.">
        <title>Metabolic model for the filamentous 'Candidatus Microthrix parvicella' based on genomic and metagenomic analyses.</title>
        <authorList>
            <person name="Jon McIlroy S."/>
            <person name="Kristiansen R."/>
            <person name="Albertsen M."/>
            <person name="Michael Karst S."/>
            <person name="Rossetti S."/>
            <person name="Lund Nielsen J."/>
            <person name="Tandoi V."/>
            <person name="James Seviour R."/>
            <person name="Nielsen P.H."/>
        </authorList>
    </citation>
    <scope>NUCLEOTIDE SEQUENCE [LARGE SCALE GENOMIC DNA]</scope>
    <source>
        <strain evidence="6 7">RN1</strain>
    </source>
</reference>
<dbReference type="PROSITE" id="PS50977">
    <property type="entry name" value="HTH_TETR_2"/>
    <property type="match status" value="1"/>
</dbReference>
<feature type="domain" description="HTH tetR-type" evidence="5">
    <location>
        <begin position="17"/>
        <end position="77"/>
    </location>
</feature>
<dbReference type="PANTHER" id="PTHR30055">
    <property type="entry name" value="HTH-TYPE TRANSCRIPTIONAL REGULATOR RUTR"/>
    <property type="match status" value="1"/>
</dbReference>
<dbReference type="PROSITE" id="PS01081">
    <property type="entry name" value="HTH_TETR_1"/>
    <property type="match status" value="1"/>
</dbReference>
<dbReference type="SUPFAM" id="SSF46689">
    <property type="entry name" value="Homeodomain-like"/>
    <property type="match status" value="1"/>
</dbReference>
<dbReference type="EMBL" id="CANL01000010">
    <property type="protein sequence ID" value="CCM63127.1"/>
    <property type="molecule type" value="Genomic_DNA"/>
</dbReference>
<name>R4Z3F8_9ACTN</name>
<dbReference type="Gene3D" id="1.10.357.10">
    <property type="entry name" value="Tetracycline Repressor, domain 2"/>
    <property type="match status" value="1"/>
</dbReference>
<evidence type="ECO:0000259" key="5">
    <source>
        <dbReference type="PROSITE" id="PS50977"/>
    </source>
</evidence>
<dbReference type="InterPro" id="IPR050109">
    <property type="entry name" value="HTH-type_TetR-like_transc_reg"/>
</dbReference>
<proteinExistence type="predicted"/>
<accession>R4Z3F8</accession>
<dbReference type="PANTHER" id="PTHR30055:SF234">
    <property type="entry name" value="HTH-TYPE TRANSCRIPTIONAL REGULATOR BETI"/>
    <property type="match status" value="1"/>
</dbReference>
<keyword evidence="1" id="KW-0805">Transcription regulation</keyword>
<evidence type="ECO:0000313" key="6">
    <source>
        <dbReference type="EMBL" id="CCM63127.1"/>
    </source>
</evidence>
<dbReference type="InterPro" id="IPR023772">
    <property type="entry name" value="DNA-bd_HTH_TetR-type_CS"/>
</dbReference>
<dbReference type="STRING" id="1229780.BN381_180004"/>
<evidence type="ECO:0000256" key="4">
    <source>
        <dbReference type="PROSITE-ProRule" id="PRU00335"/>
    </source>
</evidence>
<evidence type="ECO:0000313" key="7">
    <source>
        <dbReference type="Proteomes" id="UP000018291"/>
    </source>
</evidence>
<keyword evidence="7" id="KW-1185">Reference proteome</keyword>
<dbReference type="RefSeq" id="WP_012225299.1">
    <property type="nucleotide sequence ID" value="NZ_HG422565.1"/>
</dbReference>
<organism evidence="6 7">
    <name type="scientific">Candidatus Neomicrothrix parvicella RN1</name>
    <dbReference type="NCBI Taxonomy" id="1229780"/>
    <lineage>
        <taxon>Bacteria</taxon>
        <taxon>Bacillati</taxon>
        <taxon>Actinomycetota</taxon>
        <taxon>Acidimicrobiia</taxon>
        <taxon>Acidimicrobiales</taxon>
        <taxon>Microthrixaceae</taxon>
        <taxon>Candidatus Neomicrothrix</taxon>
    </lineage>
</organism>
<dbReference type="AlphaFoldDB" id="R4Z3F8"/>
<evidence type="ECO:0000256" key="2">
    <source>
        <dbReference type="ARBA" id="ARBA00023125"/>
    </source>
</evidence>
<dbReference type="Pfam" id="PF00440">
    <property type="entry name" value="TetR_N"/>
    <property type="match status" value="1"/>
</dbReference>
<comment type="caution">
    <text evidence="6">The sequence shown here is derived from an EMBL/GenBank/DDBJ whole genome shotgun (WGS) entry which is preliminary data.</text>
</comment>